<dbReference type="InterPro" id="IPR049730">
    <property type="entry name" value="SNF2/RAD54-like_C"/>
</dbReference>
<dbReference type="InterPro" id="IPR017907">
    <property type="entry name" value="Znf_RING_CS"/>
</dbReference>
<feature type="region of interest" description="Disordered" evidence="9">
    <location>
        <begin position="206"/>
        <end position="269"/>
    </location>
</feature>
<dbReference type="CDD" id="cd18793">
    <property type="entry name" value="SF2_C_SNF"/>
    <property type="match status" value="1"/>
</dbReference>
<feature type="region of interest" description="Disordered" evidence="9">
    <location>
        <begin position="42"/>
        <end position="163"/>
    </location>
</feature>
<dbReference type="GO" id="GO:0008094">
    <property type="term" value="F:ATP-dependent activity, acting on DNA"/>
    <property type="evidence" value="ECO:0007669"/>
    <property type="project" value="TreeGrafter"/>
</dbReference>
<dbReference type="PANTHER" id="PTHR45626">
    <property type="entry name" value="TRANSCRIPTION TERMINATION FACTOR 2-RELATED"/>
    <property type="match status" value="1"/>
</dbReference>
<feature type="domain" description="Helicase C-terminal" evidence="11">
    <location>
        <begin position="925"/>
        <end position="1083"/>
    </location>
</feature>
<dbReference type="PROSITE" id="PS51192">
    <property type="entry name" value="HELICASE_ATP_BIND_1"/>
    <property type="match status" value="1"/>
</dbReference>
<reference evidence="12 13" key="1">
    <citation type="journal article" date="2018" name="Sci. Rep.">
        <title>Characterisation of pathogen-specific regions and novel effector candidates in Fusarium oxysporum f. sp. cepae.</title>
        <authorList>
            <person name="Armitage A.D."/>
            <person name="Taylor A."/>
            <person name="Sobczyk M.K."/>
            <person name="Baxter L."/>
            <person name="Greenfield B.P."/>
            <person name="Bates H.J."/>
            <person name="Wilson F."/>
            <person name="Jackson A.C."/>
            <person name="Ott S."/>
            <person name="Harrison R.J."/>
            <person name="Clarkson J.P."/>
        </authorList>
    </citation>
    <scope>NUCLEOTIDE SEQUENCE [LARGE SCALE GENOMIC DNA]</scope>
    <source>
        <strain evidence="12 13">Fp_A8</strain>
    </source>
</reference>
<feature type="compositionally biased region" description="Basic and acidic residues" evidence="9">
    <location>
        <begin position="206"/>
        <end position="218"/>
    </location>
</feature>
<comment type="caution">
    <text evidence="12">The sequence shown here is derived from an EMBL/GenBank/DDBJ whole genome shotgun (WGS) entry which is preliminary data.</text>
</comment>
<evidence type="ECO:0000256" key="2">
    <source>
        <dbReference type="ARBA" id="ARBA00022723"/>
    </source>
</evidence>
<evidence type="ECO:0000256" key="8">
    <source>
        <dbReference type="ARBA" id="ARBA00022840"/>
    </source>
</evidence>
<keyword evidence="3" id="KW-0547">Nucleotide-binding</keyword>
<evidence type="ECO:0008006" key="14">
    <source>
        <dbReference type="Google" id="ProtNLM"/>
    </source>
</evidence>
<dbReference type="GO" id="GO:0016787">
    <property type="term" value="F:hydrolase activity"/>
    <property type="evidence" value="ECO:0007669"/>
    <property type="project" value="UniProtKB-KW"/>
</dbReference>
<feature type="compositionally biased region" description="Basic and acidic residues" evidence="9">
    <location>
        <begin position="124"/>
        <end position="137"/>
    </location>
</feature>
<dbReference type="Gene3D" id="3.30.40.10">
    <property type="entry name" value="Zinc/RING finger domain, C3HC4 (zinc finger)"/>
    <property type="match status" value="1"/>
</dbReference>
<dbReference type="Pfam" id="PF00176">
    <property type="entry name" value="SNF2-rel_dom"/>
    <property type="match status" value="1"/>
</dbReference>
<dbReference type="GO" id="GO:0008270">
    <property type="term" value="F:zinc ion binding"/>
    <property type="evidence" value="ECO:0007669"/>
    <property type="project" value="UniProtKB-KW"/>
</dbReference>
<keyword evidence="6" id="KW-0347">Helicase</keyword>
<dbReference type="InterPro" id="IPR001650">
    <property type="entry name" value="Helicase_C-like"/>
</dbReference>
<dbReference type="GO" id="GO:0005634">
    <property type="term" value="C:nucleus"/>
    <property type="evidence" value="ECO:0007669"/>
    <property type="project" value="TreeGrafter"/>
</dbReference>
<evidence type="ECO:0000256" key="4">
    <source>
        <dbReference type="ARBA" id="ARBA00022771"/>
    </source>
</evidence>
<dbReference type="SMART" id="SM00490">
    <property type="entry name" value="HELICc"/>
    <property type="match status" value="1"/>
</dbReference>
<organism evidence="12 13">
    <name type="scientific">Gibberella intermedia</name>
    <name type="common">Bulb rot disease fungus</name>
    <name type="synonym">Fusarium proliferatum</name>
    <dbReference type="NCBI Taxonomy" id="948311"/>
    <lineage>
        <taxon>Eukaryota</taxon>
        <taxon>Fungi</taxon>
        <taxon>Dikarya</taxon>
        <taxon>Ascomycota</taxon>
        <taxon>Pezizomycotina</taxon>
        <taxon>Sordariomycetes</taxon>
        <taxon>Hypocreomycetidae</taxon>
        <taxon>Hypocreales</taxon>
        <taxon>Nectriaceae</taxon>
        <taxon>Fusarium</taxon>
        <taxon>Fusarium fujikuroi species complex</taxon>
    </lineage>
</organism>
<protein>
    <recommendedName>
        <fullName evidence="14">DNA repair protein RAD5</fullName>
    </recommendedName>
</protein>
<evidence type="ECO:0000259" key="10">
    <source>
        <dbReference type="PROSITE" id="PS51192"/>
    </source>
</evidence>
<feature type="region of interest" description="Disordered" evidence="9">
    <location>
        <begin position="281"/>
        <end position="303"/>
    </location>
</feature>
<feature type="compositionally biased region" description="Acidic residues" evidence="9">
    <location>
        <begin position="111"/>
        <end position="123"/>
    </location>
</feature>
<feature type="compositionally biased region" description="Acidic residues" evidence="9">
    <location>
        <begin position="667"/>
        <end position="688"/>
    </location>
</feature>
<keyword evidence="8" id="KW-0067">ATP-binding</keyword>
<feature type="compositionally biased region" description="Polar residues" evidence="9">
    <location>
        <begin position="53"/>
        <end position="72"/>
    </location>
</feature>
<sequence>MASSVNHRLIKKEEEDSDDECTFLSSNKNIALKGDPKQAICIGNDNKGDGDESTSGPSTWPQKASFKDNLTTVKDESDDEKESFNTKELEPPSKDTITAEDFCDTINVDPESSDEDADDEDDPDSAHEEDSDYHDSDDGSDDESDSDKSETQEKTQRPQKGVFKVSDIKKLIKKCENAKNALVVKEYMGEKLSLAEREKLEKLKKQIPKAQKELEKHARQSPPKTAREYWRRHLKRQEEKEDRKRKRDGDETKPNKLQKTAMQAGFENPGFSRAAALFTSRGAQDDDDDDGEPANSIKATTHEAQMKQIMAGIPEGNDTRHTKTQKRDLVKAKKCFGYKKIKAIDGKWKLRGMETPMHSQQLVAATWMVRREAMGLHPAGGILGDEMGLGKTITALATIVGHPAEPEDREDDYGRATLVIADSPHSASRTWMDQIKKHTSVGFTKRCLIYSEELEKDSRWWSTKNVVITHLNKVRAQFPSKREYQTLKAKWAGDESGFQQALSKKLGPLFKVNWYRIILDEAHGIKNHNSSGALAVWRLNAKYRWALTGTPLANKLEEFFPYLKFIGCNFATTMRRYRAEYIKSDQAAENFEQLVALVMLRRQQTEKFLGHTMVPLPKSHRTDIWIPCSGWEKILLEVVDGAYQDKLLDAQNENQETAAHEHQQQQDTEENQVEIDDESEADFEDDENNGSNALDAYRIQLLRCMRLLQLTSHPLTLEKFYREEDHDVYIDLTLERLKSEVTRSNLDADQKALELSLEPAYSSGLQQLELVIKDNFGGSEEMEELLKLTANEKKVKDVTCAFCNKRNPPENPVQSSNCEHVYCHDCLFIAVKSKTKTGRTRVAPQCQVTGCSPILGVGQAVKTLGCIDAAVKAIKGYKEPGRDSIGTRWTGSRKDMASFFRAVCGHEDIDYGPVKMPLSSKVKATLSVMLTWMKEAPDDKIILYVQWTRTAKALGCVLESMGIKFLYYNRMSNQKQKTQALDEFTNKTDIKILVSSMKCGGQSLNLQVANRVIILDEWWNKAAEEQAFKRVYRTGQLKETHLVRIIAKDSMDERIIMLQDAKEEVIRAALQDGEMQPNFSNYLQLQMLFSGKDKETLIAEMEKEARAKQAKQ</sequence>
<dbReference type="EMBL" id="MRDB01000006">
    <property type="protein sequence ID" value="RKL47039.1"/>
    <property type="molecule type" value="Genomic_DNA"/>
</dbReference>
<evidence type="ECO:0000256" key="6">
    <source>
        <dbReference type="ARBA" id="ARBA00022806"/>
    </source>
</evidence>
<dbReference type="PROSITE" id="PS00518">
    <property type="entry name" value="ZF_RING_1"/>
    <property type="match status" value="1"/>
</dbReference>
<dbReference type="GO" id="GO:0005524">
    <property type="term" value="F:ATP binding"/>
    <property type="evidence" value="ECO:0007669"/>
    <property type="project" value="UniProtKB-KW"/>
</dbReference>
<dbReference type="Pfam" id="PF00271">
    <property type="entry name" value="Helicase_C"/>
    <property type="match status" value="1"/>
</dbReference>
<dbReference type="GO" id="GO:0006281">
    <property type="term" value="P:DNA repair"/>
    <property type="evidence" value="ECO:0007669"/>
    <property type="project" value="TreeGrafter"/>
</dbReference>
<feature type="compositionally biased region" description="Basic and acidic residues" evidence="9">
    <location>
        <begin position="146"/>
        <end position="156"/>
    </location>
</feature>
<dbReference type="InterPro" id="IPR014001">
    <property type="entry name" value="Helicase_ATP-bd"/>
</dbReference>
<dbReference type="SMART" id="SM00487">
    <property type="entry name" value="DEXDc"/>
    <property type="match status" value="1"/>
</dbReference>
<evidence type="ECO:0000256" key="9">
    <source>
        <dbReference type="SAM" id="MobiDB-lite"/>
    </source>
</evidence>
<evidence type="ECO:0000313" key="13">
    <source>
        <dbReference type="Proteomes" id="UP000283569"/>
    </source>
</evidence>
<proteinExistence type="inferred from homology"/>
<feature type="region of interest" description="Disordered" evidence="9">
    <location>
        <begin position="653"/>
        <end position="690"/>
    </location>
</feature>
<feature type="domain" description="Helicase ATP-binding" evidence="10">
    <location>
        <begin position="372"/>
        <end position="569"/>
    </location>
</feature>
<dbReference type="Gene3D" id="3.40.50.10810">
    <property type="entry name" value="Tandem AAA-ATPase domain"/>
    <property type="match status" value="1"/>
</dbReference>
<dbReference type="SUPFAM" id="SSF52540">
    <property type="entry name" value="P-loop containing nucleoside triphosphate hydrolases"/>
    <property type="match status" value="2"/>
</dbReference>
<dbReference type="PROSITE" id="PS51194">
    <property type="entry name" value="HELICASE_CTER"/>
    <property type="match status" value="1"/>
</dbReference>
<evidence type="ECO:0000259" key="11">
    <source>
        <dbReference type="PROSITE" id="PS51194"/>
    </source>
</evidence>
<comment type="similarity">
    <text evidence="1">Belongs to the SNF2/RAD54 helicase family.</text>
</comment>
<keyword evidence="7" id="KW-0862">Zinc</keyword>
<dbReference type="InterPro" id="IPR013083">
    <property type="entry name" value="Znf_RING/FYVE/PHD"/>
</dbReference>
<keyword evidence="4" id="KW-0863">Zinc-finger</keyword>
<accession>A0A420TZU0</accession>
<evidence type="ECO:0000313" key="12">
    <source>
        <dbReference type="EMBL" id="RKL47039.1"/>
    </source>
</evidence>
<dbReference type="Gene3D" id="3.40.50.300">
    <property type="entry name" value="P-loop containing nucleotide triphosphate hydrolases"/>
    <property type="match status" value="1"/>
</dbReference>
<evidence type="ECO:0000256" key="5">
    <source>
        <dbReference type="ARBA" id="ARBA00022801"/>
    </source>
</evidence>
<dbReference type="SUPFAM" id="SSF57850">
    <property type="entry name" value="RING/U-box"/>
    <property type="match status" value="1"/>
</dbReference>
<evidence type="ECO:0000256" key="7">
    <source>
        <dbReference type="ARBA" id="ARBA00022833"/>
    </source>
</evidence>
<evidence type="ECO:0000256" key="1">
    <source>
        <dbReference type="ARBA" id="ARBA00007025"/>
    </source>
</evidence>
<feature type="compositionally biased region" description="Basic and acidic residues" evidence="9">
    <location>
        <begin position="82"/>
        <end position="93"/>
    </location>
</feature>
<dbReference type="PANTHER" id="PTHR45626:SF17">
    <property type="entry name" value="HELICASE-LIKE TRANSCRIPTION FACTOR"/>
    <property type="match status" value="1"/>
</dbReference>
<dbReference type="InterPro" id="IPR000330">
    <property type="entry name" value="SNF2_N"/>
</dbReference>
<keyword evidence="2" id="KW-0479">Metal-binding</keyword>
<evidence type="ECO:0000256" key="3">
    <source>
        <dbReference type="ARBA" id="ARBA00022741"/>
    </source>
</evidence>
<dbReference type="Proteomes" id="UP000283569">
    <property type="component" value="Unassembled WGS sequence"/>
</dbReference>
<keyword evidence="5" id="KW-0378">Hydrolase</keyword>
<feature type="compositionally biased region" description="Basic and acidic residues" evidence="9">
    <location>
        <begin position="225"/>
        <end position="254"/>
    </location>
</feature>
<dbReference type="AlphaFoldDB" id="A0A420TZU0"/>
<name>A0A420TZU0_GIBIN</name>
<gene>
    <name evidence="12" type="ORF">BFJ72_g2776</name>
</gene>
<dbReference type="GO" id="GO:0004386">
    <property type="term" value="F:helicase activity"/>
    <property type="evidence" value="ECO:0007669"/>
    <property type="project" value="UniProtKB-KW"/>
</dbReference>
<dbReference type="InterPro" id="IPR027417">
    <property type="entry name" value="P-loop_NTPase"/>
</dbReference>
<feature type="region of interest" description="Disordered" evidence="9">
    <location>
        <begin position="1"/>
        <end position="20"/>
    </location>
</feature>
<dbReference type="CDD" id="cd18008">
    <property type="entry name" value="DEXDc_SHPRH-like"/>
    <property type="match status" value="1"/>
</dbReference>
<dbReference type="InterPro" id="IPR038718">
    <property type="entry name" value="SNF2-like_sf"/>
</dbReference>
<dbReference type="InterPro" id="IPR050628">
    <property type="entry name" value="SNF2_RAD54_helicase_TF"/>
</dbReference>